<keyword evidence="2 4" id="KW-0547">Nucleotide-binding</keyword>
<dbReference type="EMBL" id="JBHLUD010000013">
    <property type="protein sequence ID" value="MFC0547212.1"/>
    <property type="molecule type" value="Genomic_DNA"/>
</dbReference>
<dbReference type="Proteomes" id="UP001589810">
    <property type="component" value="Unassembled WGS sequence"/>
</dbReference>
<name>A0ABV6N4J8_9PSEU</name>
<sequence length="192" mass="20022">MVTPTGPDPEKDAWRKRLVKARAEVSSEVRAAEAQALADAMSAVAWPAATVCAYVPVGTEPGSVAMLDALRAAGRRVLLPIVTGKEPLDWGVYFGADSLVPGPFGLREPSGLRLGRGAVANADAVVIPALAVDRQGVRLGRGAGHYDRSLGGVTAPRIAIVRAEEFVDRLPAEPHDVLMTAVLTPSGGFVPL</sequence>
<evidence type="ECO:0000256" key="1">
    <source>
        <dbReference type="ARBA" id="ARBA00010638"/>
    </source>
</evidence>
<dbReference type="PANTHER" id="PTHR23407:SF1">
    <property type="entry name" value="5-FORMYLTETRAHYDROFOLATE CYCLO-LIGASE"/>
    <property type="match status" value="1"/>
</dbReference>
<dbReference type="InterPro" id="IPR024185">
    <property type="entry name" value="FTHF_cligase-like_sf"/>
</dbReference>
<evidence type="ECO:0000256" key="2">
    <source>
        <dbReference type="ARBA" id="ARBA00022741"/>
    </source>
</evidence>
<keyword evidence="3 4" id="KW-0067">ATP-binding</keyword>
<protein>
    <recommendedName>
        <fullName evidence="4">5-formyltetrahydrofolate cyclo-ligase</fullName>
        <ecNumber evidence="4">6.3.3.2</ecNumber>
    </recommendedName>
</protein>
<dbReference type="PIRSF" id="PIRSF006806">
    <property type="entry name" value="FTHF_cligase"/>
    <property type="match status" value="1"/>
</dbReference>
<reference evidence="5 6" key="1">
    <citation type="submission" date="2024-09" db="EMBL/GenBank/DDBJ databases">
        <authorList>
            <person name="Sun Q."/>
            <person name="Mori K."/>
        </authorList>
    </citation>
    <scope>NUCLEOTIDE SEQUENCE [LARGE SCALE GENOMIC DNA]</scope>
    <source>
        <strain evidence="5 6">TBRC 1432</strain>
    </source>
</reference>
<keyword evidence="6" id="KW-1185">Reference proteome</keyword>
<evidence type="ECO:0000313" key="5">
    <source>
        <dbReference type="EMBL" id="MFC0547212.1"/>
    </source>
</evidence>
<dbReference type="PANTHER" id="PTHR23407">
    <property type="entry name" value="ATPASE INHIBITOR/5-FORMYLTETRAHYDROFOLATE CYCLO-LIGASE"/>
    <property type="match status" value="1"/>
</dbReference>
<accession>A0ABV6N4J8</accession>
<dbReference type="EC" id="6.3.3.2" evidence="4"/>
<comment type="cofactor">
    <cofactor evidence="4">
        <name>Mg(2+)</name>
        <dbReference type="ChEBI" id="CHEBI:18420"/>
    </cofactor>
</comment>
<dbReference type="Gene3D" id="3.40.50.10420">
    <property type="entry name" value="NagB/RpiA/CoA transferase-like"/>
    <property type="match status" value="1"/>
</dbReference>
<comment type="caution">
    <text evidence="5">The sequence shown here is derived from an EMBL/GenBank/DDBJ whole genome shotgun (WGS) entry which is preliminary data.</text>
</comment>
<dbReference type="InterPro" id="IPR002698">
    <property type="entry name" value="FTHF_cligase"/>
</dbReference>
<organism evidence="5 6">
    <name type="scientific">Kutzneria chonburiensis</name>
    <dbReference type="NCBI Taxonomy" id="1483604"/>
    <lineage>
        <taxon>Bacteria</taxon>
        <taxon>Bacillati</taxon>
        <taxon>Actinomycetota</taxon>
        <taxon>Actinomycetes</taxon>
        <taxon>Pseudonocardiales</taxon>
        <taxon>Pseudonocardiaceae</taxon>
        <taxon>Kutzneria</taxon>
    </lineage>
</organism>
<dbReference type="GO" id="GO:0030272">
    <property type="term" value="F:5-formyltetrahydrofolate cyclo-ligase activity"/>
    <property type="evidence" value="ECO:0007669"/>
    <property type="project" value="UniProtKB-EC"/>
</dbReference>
<proteinExistence type="inferred from homology"/>
<dbReference type="InterPro" id="IPR037171">
    <property type="entry name" value="NagB/RpiA_transferase-like"/>
</dbReference>
<dbReference type="SUPFAM" id="SSF100950">
    <property type="entry name" value="NagB/RpiA/CoA transferase-like"/>
    <property type="match status" value="1"/>
</dbReference>
<evidence type="ECO:0000313" key="6">
    <source>
        <dbReference type="Proteomes" id="UP001589810"/>
    </source>
</evidence>
<keyword evidence="4" id="KW-0460">Magnesium</keyword>
<evidence type="ECO:0000256" key="4">
    <source>
        <dbReference type="RuleBase" id="RU361279"/>
    </source>
</evidence>
<dbReference type="RefSeq" id="WP_379794528.1">
    <property type="nucleotide sequence ID" value="NZ_CP097263.1"/>
</dbReference>
<dbReference type="NCBIfam" id="TIGR02727">
    <property type="entry name" value="MTHFS_bact"/>
    <property type="match status" value="1"/>
</dbReference>
<comment type="similarity">
    <text evidence="1 4">Belongs to the 5-formyltetrahydrofolate cyclo-ligase family.</text>
</comment>
<keyword evidence="5" id="KW-0436">Ligase</keyword>
<dbReference type="Pfam" id="PF01812">
    <property type="entry name" value="5-FTHF_cyc-lig"/>
    <property type="match status" value="1"/>
</dbReference>
<gene>
    <name evidence="5" type="ORF">ACFFH7_37275</name>
</gene>
<comment type="catalytic activity">
    <reaction evidence="4">
        <text>(6S)-5-formyl-5,6,7,8-tetrahydrofolate + ATP = (6R)-5,10-methenyltetrahydrofolate + ADP + phosphate</text>
        <dbReference type="Rhea" id="RHEA:10488"/>
        <dbReference type="ChEBI" id="CHEBI:30616"/>
        <dbReference type="ChEBI" id="CHEBI:43474"/>
        <dbReference type="ChEBI" id="CHEBI:57455"/>
        <dbReference type="ChEBI" id="CHEBI:57457"/>
        <dbReference type="ChEBI" id="CHEBI:456216"/>
        <dbReference type="EC" id="6.3.3.2"/>
    </reaction>
</comment>
<evidence type="ECO:0000256" key="3">
    <source>
        <dbReference type="ARBA" id="ARBA00022840"/>
    </source>
</evidence>
<keyword evidence="4" id="KW-0479">Metal-binding</keyword>